<sequence>MHVLSVTGFPETTVTWIDAALHCYVQHTILENNITILTEYINASNSTESIWVGSFVASLQWIEIRGCYNISADIDTVTDISNVEDPAVCQVKCMKTWKTNIQYFGFNKHEHRCVCFEDKRLVSEVSGSLCSICSAARTCDRFVDVYKVFNRSVINSTDEDNFCLARNCSSTETPTYSQSNCESYFKAYCHTICNKKQPGDSNVMYWVGVYRQKLDIRNLDKLVDELSTTDYVSTVTTFVTSDIRINVSWNCDINNCGYTDNNCDTSINVEKVSISVNQTSKLIIELFRTHSKKLLPLNTAGGEDGNTNEMDNYTVISDYQQLDNVDDLEKRTKAYDMYDQLHVTRIEEIDLTNGQSNTSFSREEYSKYESIDTNEIDNSTVTSEYEQLDNAEKDTRTKAYDQLHVKHVVNTDTPNYYSKNLVSTKEHNNDEPIEKATAIDKNTVISEYEQLDNAKNDKSINVYDQLLVTHVIDNDLTNYHSKTMISREEHSKNEPTDEINKLDKSTVSPEYEQ</sequence>
<organism evidence="2 3">
    <name type="scientific">Mytilus coruscus</name>
    <name type="common">Sea mussel</name>
    <dbReference type="NCBI Taxonomy" id="42192"/>
    <lineage>
        <taxon>Eukaryota</taxon>
        <taxon>Metazoa</taxon>
        <taxon>Spiralia</taxon>
        <taxon>Lophotrochozoa</taxon>
        <taxon>Mollusca</taxon>
        <taxon>Bivalvia</taxon>
        <taxon>Autobranchia</taxon>
        <taxon>Pteriomorphia</taxon>
        <taxon>Mytilida</taxon>
        <taxon>Mytiloidea</taxon>
        <taxon>Mytilidae</taxon>
        <taxon>Mytilinae</taxon>
        <taxon>Mytilus</taxon>
    </lineage>
</organism>
<keyword evidence="3" id="KW-1185">Reference proteome</keyword>
<accession>A0A6J8CF04</accession>
<reference evidence="2 3" key="1">
    <citation type="submission" date="2020-06" db="EMBL/GenBank/DDBJ databases">
        <authorList>
            <person name="Li R."/>
            <person name="Bekaert M."/>
        </authorList>
    </citation>
    <scope>NUCLEOTIDE SEQUENCE [LARGE SCALE GENOMIC DNA]</scope>
    <source>
        <strain evidence="3">wild</strain>
    </source>
</reference>
<evidence type="ECO:0000313" key="3">
    <source>
        <dbReference type="Proteomes" id="UP000507470"/>
    </source>
</evidence>
<evidence type="ECO:0000256" key="1">
    <source>
        <dbReference type="SAM" id="MobiDB-lite"/>
    </source>
</evidence>
<evidence type="ECO:0000313" key="2">
    <source>
        <dbReference type="EMBL" id="CAC5393839.1"/>
    </source>
</evidence>
<dbReference type="Proteomes" id="UP000507470">
    <property type="component" value="Unassembled WGS sequence"/>
</dbReference>
<protein>
    <recommendedName>
        <fullName evidence="4">C-type lectin domain-containing protein</fullName>
    </recommendedName>
</protein>
<evidence type="ECO:0008006" key="4">
    <source>
        <dbReference type="Google" id="ProtNLM"/>
    </source>
</evidence>
<feature type="region of interest" description="Disordered" evidence="1">
    <location>
        <begin position="484"/>
        <end position="513"/>
    </location>
</feature>
<proteinExistence type="predicted"/>
<feature type="compositionally biased region" description="Basic and acidic residues" evidence="1">
    <location>
        <begin position="485"/>
        <end position="504"/>
    </location>
</feature>
<dbReference type="EMBL" id="CACVKT020005222">
    <property type="protein sequence ID" value="CAC5393839.1"/>
    <property type="molecule type" value="Genomic_DNA"/>
</dbReference>
<name>A0A6J8CF04_MYTCO</name>
<dbReference type="AlphaFoldDB" id="A0A6J8CF04"/>
<gene>
    <name evidence="2" type="ORF">MCOR_28655</name>
</gene>